<evidence type="ECO:0000256" key="1">
    <source>
        <dbReference type="ARBA" id="ARBA00000151"/>
    </source>
</evidence>
<protein>
    <submittedName>
        <fullName evidence="7">Bifunctional hydroxymethylpyrimidine kinase/phosphomethylpyrimidine kinase</fullName>
        <ecNumber evidence="7">2.7.1.49</ecNumber>
        <ecNumber evidence="7">2.7.4.7</ecNumber>
    </submittedName>
</protein>
<proteinExistence type="predicted"/>
<dbReference type="PANTHER" id="PTHR20858">
    <property type="entry name" value="PHOSPHOMETHYLPYRIMIDINE KINASE"/>
    <property type="match status" value="1"/>
</dbReference>
<comment type="catalytic activity">
    <reaction evidence="2">
        <text>4-amino-2-methyl-5-(phosphooxymethyl)pyrimidine + ATP = 4-amino-2-methyl-5-(diphosphooxymethyl)pyrimidine + ADP</text>
        <dbReference type="Rhea" id="RHEA:19893"/>
        <dbReference type="ChEBI" id="CHEBI:30616"/>
        <dbReference type="ChEBI" id="CHEBI:57841"/>
        <dbReference type="ChEBI" id="CHEBI:58354"/>
        <dbReference type="ChEBI" id="CHEBI:456216"/>
        <dbReference type="EC" id="2.7.4.7"/>
    </reaction>
</comment>
<dbReference type="NCBIfam" id="TIGR00097">
    <property type="entry name" value="HMP-P_kinase"/>
    <property type="match status" value="1"/>
</dbReference>
<comment type="function">
    <text evidence="3">Catalyzes the phosphorylation of hydroxymethylpyrimidine phosphate (HMP-P) to HMP-PP, and of HMP to HMP-P.</text>
</comment>
<dbReference type="GO" id="GO:0008902">
    <property type="term" value="F:hydroxymethylpyrimidine kinase activity"/>
    <property type="evidence" value="ECO:0007669"/>
    <property type="project" value="UniProtKB-EC"/>
</dbReference>
<comment type="caution">
    <text evidence="7">The sequence shown here is derived from an EMBL/GenBank/DDBJ whole genome shotgun (WGS) entry which is preliminary data.</text>
</comment>
<keyword evidence="7" id="KW-0808">Transferase</keyword>
<dbReference type="PANTHER" id="PTHR20858:SF17">
    <property type="entry name" value="HYDROXYMETHYLPYRIMIDINE_PHOSPHOMETHYLPYRIMIDINE KINASE THI20-RELATED"/>
    <property type="match status" value="1"/>
</dbReference>
<keyword evidence="8" id="KW-1185">Reference proteome</keyword>
<dbReference type="EMBL" id="JBEGDP010000004">
    <property type="protein sequence ID" value="MEQ7846788.1"/>
    <property type="molecule type" value="Genomic_DNA"/>
</dbReference>
<dbReference type="Proteomes" id="UP001482520">
    <property type="component" value="Unassembled WGS sequence"/>
</dbReference>
<comment type="pathway">
    <text evidence="4">Cofactor biosynthesis; thiamine diphosphate biosynthesis; 4-amino-2-methyl-5-diphosphomethylpyrimidine from 5-amino-1-(5-phospho-D-ribosyl)imidazole: step 3/3.</text>
</comment>
<evidence type="ECO:0000256" key="3">
    <source>
        <dbReference type="ARBA" id="ARBA00003848"/>
    </source>
</evidence>
<evidence type="ECO:0000313" key="8">
    <source>
        <dbReference type="Proteomes" id="UP001482520"/>
    </source>
</evidence>
<sequence length="306" mass="31220">MSRPVSRPDTTAGRRARPGLRARDLPRVLSIAGSDPSGGAGVQADLKSIAAHGGYGMAALSALTAQNTHEVRAVHVPPPSFLRAQLDAVSDDIVVDAVKVGMLARADVVGEVAAWLDRVAPPLVVLDPVMVSTSGHRLLDADAEAAVRDLCARADLLTPNLAELAVLVDRPVAPDWSGALAQAAELSARTGAVVLAKGGHLARSASDRGGEAGCPDALVDAAATPVVPGGLLELPGRRLASTGTHGTGCSLSAAMATLLARTADWAGSARTAKTWLRGAIEHGPELEVGTGHGPVHHLHAWWAAAP</sequence>
<dbReference type="InterPro" id="IPR013749">
    <property type="entry name" value="PM/HMP-P_kinase-1"/>
</dbReference>
<keyword evidence="5" id="KW-0784">Thiamine biosynthesis</keyword>
<dbReference type="EC" id="2.7.4.7" evidence="7"/>
<keyword evidence="7" id="KW-0418">Kinase</keyword>
<dbReference type="EC" id="2.7.1.49" evidence="7"/>
<dbReference type="SUPFAM" id="SSF53613">
    <property type="entry name" value="Ribokinase-like"/>
    <property type="match status" value="1"/>
</dbReference>
<feature type="domain" description="Pyridoxamine kinase/Phosphomethylpyrimidine kinase" evidence="6">
    <location>
        <begin position="35"/>
        <end position="296"/>
    </location>
</feature>
<dbReference type="InterPro" id="IPR029056">
    <property type="entry name" value="Ribokinase-like"/>
</dbReference>
<accession>A0ABV1NWA7</accession>
<dbReference type="RefSeq" id="WP_349804082.1">
    <property type="nucleotide sequence ID" value="NZ_JBEGDP010000004.1"/>
</dbReference>
<comment type="catalytic activity">
    <reaction evidence="1">
        <text>4-amino-5-hydroxymethyl-2-methylpyrimidine + ATP = 4-amino-2-methyl-5-(phosphooxymethyl)pyrimidine + ADP + H(+)</text>
        <dbReference type="Rhea" id="RHEA:23096"/>
        <dbReference type="ChEBI" id="CHEBI:15378"/>
        <dbReference type="ChEBI" id="CHEBI:16892"/>
        <dbReference type="ChEBI" id="CHEBI:30616"/>
        <dbReference type="ChEBI" id="CHEBI:58354"/>
        <dbReference type="ChEBI" id="CHEBI:456216"/>
        <dbReference type="EC" id="2.7.1.49"/>
    </reaction>
</comment>
<gene>
    <name evidence="7" type="primary">thiD</name>
    <name evidence="7" type="ORF">V6R90_05815</name>
</gene>
<evidence type="ECO:0000256" key="2">
    <source>
        <dbReference type="ARBA" id="ARBA00000565"/>
    </source>
</evidence>
<dbReference type="Gene3D" id="3.40.1190.20">
    <property type="match status" value="1"/>
</dbReference>
<dbReference type="CDD" id="cd01169">
    <property type="entry name" value="HMPP_kinase"/>
    <property type="match status" value="1"/>
</dbReference>
<organism evidence="7 8">
    <name type="scientific">Nocardioides kribbensis</name>
    <dbReference type="NCBI Taxonomy" id="305517"/>
    <lineage>
        <taxon>Bacteria</taxon>
        <taxon>Bacillati</taxon>
        <taxon>Actinomycetota</taxon>
        <taxon>Actinomycetes</taxon>
        <taxon>Propionibacteriales</taxon>
        <taxon>Nocardioidaceae</taxon>
        <taxon>Nocardioides</taxon>
    </lineage>
</organism>
<name>A0ABV1NWA7_9ACTN</name>
<evidence type="ECO:0000259" key="6">
    <source>
        <dbReference type="Pfam" id="PF08543"/>
    </source>
</evidence>
<evidence type="ECO:0000313" key="7">
    <source>
        <dbReference type="EMBL" id="MEQ7846788.1"/>
    </source>
</evidence>
<evidence type="ECO:0000256" key="4">
    <source>
        <dbReference type="ARBA" id="ARBA00004769"/>
    </source>
</evidence>
<reference evidence="7 8" key="1">
    <citation type="submission" date="2024-02" db="EMBL/GenBank/DDBJ databases">
        <title>Full genome sequence of Nocardioides kribbensis.</title>
        <authorList>
            <person name="Poletto B.L."/>
            <person name="Silva G."/>
            <person name="Galante D."/>
            <person name="Campos K.R."/>
            <person name="Santos M.B.N."/>
            <person name="Sacchi C.T."/>
        </authorList>
    </citation>
    <scope>NUCLEOTIDE SEQUENCE [LARGE SCALE GENOMIC DNA]</scope>
    <source>
        <strain evidence="7 8">O4R</strain>
    </source>
</reference>
<dbReference type="GO" id="GO:0008972">
    <property type="term" value="F:phosphomethylpyrimidine kinase activity"/>
    <property type="evidence" value="ECO:0007669"/>
    <property type="project" value="UniProtKB-EC"/>
</dbReference>
<dbReference type="InterPro" id="IPR004399">
    <property type="entry name" value="HMP/HMP-P_kinase_dom"/>
</dbReference>
<dbReference type="Pfam" id="PF08543">
    <property type="entry name" value="Phos_pyr_kin"/>
    <property type="match status" value="1"/>
</dbReference>
<evidence type="ECO:0000256" key="5">
    <source>
        <dbReference type="ARBA" id="ARBA00022977"/>
    </source>
</evidence>